<dbReference type="GeneID" id="25902156"/>
<proteinExistence type="predicted"/>
<feature type="region of interest" description="Disordered" evidence="1">
    <location>
        <begin position="1"/>
        <end position="79"/>
    </location>
</feature>
<feature type="compositionally biased region" description="Polar residues" evidence="1">
    <location>
        <begin position="1"/>
        <end position="36"/>
    </location>
</feature>
<reference evidence="2 3" key="1">
    <citation type="submission" date="2011-02" db="EMBL/GenBank/DDBJ databases">
        <title>The Genome Sequence of Sphaeroforma arctica JP610.</title>
        <authorList>
            <consortium name="The Broad Institute Genome Sequencing Platform"/>
            <person name="Russ C."/>
            <person name="Cuomo C."/>
            <person name="Young S.K."/>
            <person name="Zeng Q."/>
            <person name="Gargeya S."/>
            <person name="Alvarado L."/>
            <person name="Berlin A."/>
            <person name="Chapman S.B."/>
            <person name="Chen Z."/>
            <person name="Freedman E."/>
            <person name="Gellesch M."/>
            <person name="Goldberg J."/>
            <person name="Griggs A."/>
            <person name="Gujja S."/>
            <person name="Heilman E."/>
            <person name="Heiman D."/>
            <person name="Howarth C."/>
            <person name="Mehta T."/>
            <person name="Neiman D."/>
            <person name="Pearson M."/>
            <person name="Roberts A."/>
            <person name="Saif S."/>
            <person name="Shea T."/>
            <person name="Shenoy N."/>
            <person name="Sisk P."/>
            <person name="Stolte C."/>
            <person name="Sykes S."/>
            <person name="White J."/>
            <person name="Yandava C."/>
            <person name="Burger G."/>
            <person name="Gray M.W."/>
            <person name="Holland P.W.H."/>
            <person name="King N."/>
            <person name="Lang F.B.F."/>
            <person name="Roger A.J."/>
            <person name="Ruiz-Trillo I."/>
            <person name="Haas B."/>
            <person name="Nusbaum C."/>
            <person name="Birren B."/>
        </authorList>
    </citation>
    <scope>NUCLEOTIDE SEQUENCE [LARGE SCALE GENOMIC DNA]</scope>
    <source>
        <strain evidence="2 3">JP610</strain>
    </source>
</reference>
<sequence length="126" mass="13424">MEGNNATALSSKNLDTSTDAQEATGILQNEATQVSADDTVGSIRDPEPATEPSPAADKAHAGSRAAEVTGGPTDCSDPQMQSQLIKELQKYITLNKVRLCLTDKLEHMKKTLRNPPPRHGCSGPRV</sequence>
<dbReference type="Proteomes" id="UP000054560">
    <property type="component" value="Unassembled WGS sequence"/>
</dbReference>
<dbReference type="AlphaFoldDB" id="A0A0L0GB98"/>
<gene>
    <name evidence="2" type="ORF">SARC_01652</name>
</gene>
<evidence type="ECO:0000256" key="1">
    <source>
        <dbReference type="SAM" id="MobiDB-lite"/>
    </source>
</evidence>
<name>A0A0L0GB98_9EUKA</name>
<protein>
    <submittedName>
        <fullName evidence="2">Uncharacterized protein</fullName>
    </submittedName>
</protein>
<dbReference type="EMBL" id="KQ241664">
    <property type="protein sequence ID" value="KNC86174.1"/>
    <property type="molecule type" value="Genomic_DNA"/>
</dbReference>
<evidence type="ECO:0000313" key="2">
    <source>
        <dbReference type="EMBL" id="KNC86174.1"/>
    </source>
</evidence>
<evidence type="ECO:0000313" key="3">
    <source>
        <dbReference type="Proteomes" id="UP000054560"/>
    </source>
</evidence>
<keyword evidence="3" id="KW-1185">Reference proteome</keyword>
<dbReference type="RefSeq" id="XP_014160076.1">
    <property type="nucleotide sequence ID" value="XM_014304601.1"/>
</dbReference>
<organism evidence="2 3">
    <name type="scientific">Sphaeroforma arctica JP610</name>
    <dbReference type="NCBI Taxonomy" id="667725"/>
    <lineage>
        <taxon>Eukaryota</taxon>
        <taxon>Ichthyosporea</taxon>
        <taxon>Ichthyophonida</taxon>
        <taxon>Sphaeroforma</taxon>
    </lineage>
</organism>
<accession>A0A0L0GB98</accession>